<dbReference type="Proteomes" id="UP001239445">
    <property type="component" value="Unassembled WGS sequence"/>
</dbReference>
<gene>
    <name evidence="1" type="ORF">QBC47DRAFT_333691</name>
</gene>
<protein>
    <submittedName>
        <fullName evidence="1">Uncharacterized protein</fullName>
    </submittedName>
</protein>
<organism evidence="1 2">
    <name type="scientific">Echria macrotheca</name>
    <dbReference type="NCBI Taxonomy" id="438768"/>
    <lineage>
        <taxon>Eukaryota</taxon>
        <taxon>Fungi</taxon>
        <taxon>Dikarya</taxon>
        <taxon>Ascomycota</taxon>
        <taxon>Pezizomycotina</taxon>
        <taxon>Sordariomycetes</taxon>
        <taxon>Sordariomycetidae</taxon>
        <taxon>Sordariales</taxon>
        <taxon>Schizotheciaceae</taxon>
        <taxon>Echria</taxon>
    </lineage>
</organism>
<proteinExistence type="predicted"/>
<comment type="caution">
    <text evidence="1">The sequence shown here is derived from an EMBL/GenBank/DDBJ whole genome shotgun (WGS) entry which is preliminary data.</text>
</comment>
<dbReference type="InterPro" id="IPR025332">
    <property type="entry name" value="DUF4238"/>
</dbReference>
<evidence type="ECO:0000313" key="2">
    <source>
        <dbReference type="Proteomes" id="UP001239445"/>
    </source>
</evidence>
<accession>A0AAJ0B1F5</accession>
<name>A0AAJ0B1F5_9PEZI</name>
<dbReference type="Pfam" id="PF14022">
    <property type="entry name" value="DUF4238"/>
    <property type="match status" value="1"/>
</dbReference>
<sequence>MAPTSAAGIEGEVQSQYHHFVPRFILNNFSHPFKHPQAAGRRKQRKWEWDEGKFIHKGDKMLNTVTMSDSPPSVKEAPVKYSLGVTDMYRNLNQAGHLQHKLEEELSKLESRAGEIYHKVKKAFDNKEPGLWLTRDERDKLRKFLFIMKYRGPTFYHRYNHESIDSYFCDDKVAMRKYMEERGFSKPLDVWYHNMDTILNLSHDLEGTWQLKLTESIYPTDARWYIQHTEMMYLAICTPKSAKDEFILTSQCFNVYEGPQNFDLNLETGEIQPGSWTNYHEFAPVSERLIFILRSSLLPLPEEDAHTEIKAQRERFRKQAASRHADPGSSLEDLLVTKAQNSYSQIVDGRAEFAPGEDGSKRRHHKFLFTFFPIDSIHVNKINSFFFENIKLDSTIVYRSKKAFTKTLEWYITLPVEGRFNVKFIPKSQFNERLRPLQRLHALLQDLGVTDQELVWKELAAPEEYKDRDYRLEKTFQALYTRNEVLSRTFLEGNGPGSENTNKSPFIQLYMSLGGTAKLWAYDDDQCYRMKNLRIKIDVWSKGVAEDIRHRNREILGNSYMSLPSQRVWLYLQLWNTTRCHDDKQQPSRHGFDEDNCPENLLARSRHLFTSDRSFNIVMYAAHLKFWTRAANPGVTLDSCSRITLDEVGHDLLQKIKLIAFQPTLAWTIRTCGIPEIEALAGISREIIHGTNFGRLSGGWSPFFTEEENLELCVRFLVREGWESVMGIESRSPASGELKALFFDLVYPTDADE</sequence>
<dbReference type="EMBL" id="MU839859">
    <property type="protein sequence ID" value="KAK1749425.1"/>
    <property type="molecule type" value="Genomic_DNA"/>
</dbReference>
<keyword evidence="2" id="KW-1185">Reference proteome</keyword>
<reference evidence="1" key="1">
    <citation type="submission" date="2023-06" db="EMBL/GenBank/DDBJ databases">
        <title>Genome-scale phylogeny and comparative genomics of the fungal order Sordariales.</title>
        <authorList>
            <consortium name="Lawrence Berkeley National Laboratory"/>
            <person name="Hensen N."/>
            <person name="Bonometti L."/>
            <person name="Westerberg I."/>
            <person name="Brannstrom I.O."/>
            <person name="Guillou S."/>
            <person name="Cros-Aarteil S."/>
            <person name="Calhoun S."/>
            <person name="Haridas S."/>
            <person name="Kuo A."/>
            <person name="Mondo S."/>
            <person name="Pangilinan J."/>
            <person name="Riley R."/>
            <person name="Labutti K."/>
            <person name="Andreopoulos B."/>
            <person name="Lipzen A."/>
            <person name="Chen C."/>
            <person name="Yanf M."/>
            <person name="Daum C."/>
            <person name="Ng V."/>
            <person name="Clum A."/>
            <person name="Steindorff A."/>
            <person name="Ohm R."/>
            <person name="Martin F."/>
            <person name="Silar P."/>
            <person name="Natvig D."/>
            <person name="Lalanne C."/>
            <person name="Gautier V."/>
            <person name="Ament-Velasquez S.L."/>
            <person name="Kruys A."/>
            <person name="Hutchinson M.I."/>
            <person name="Powell A.J."/>
            <person name="Barry K."/>
            <person name="Miller A.N."/>
            <person name="Grigoriev I.V."/>
            <person name="Debuchy R."/>
            <person name="Gladieux P."/>
            <person name="Thoren M.H."/>
            <person name="Johannesson H."/>
        </authorList>
    </citation>
    <scope>NUCLEOTIDE SEQUENCE</scope>
    <source>
        <strain evidence="1">PSN4</strain>
    </source>
</reference>
<evidence type="ECO:0000313" key="1">
    <source>
        <dbReference type="EMBL" id="KAK1749425.1"/>
    </source>
</evidence>
<dbReference type="AlphaFoldDB" id="A0AAJ0B1F5"/>